<dbReference type="Gene3D" id="3.30.1060.10">
    <property type="entry name" value="Peptide methionine sulphoxide reductase MsrA"/>
    <property type="match status" value="1"/>
</dbReference>
<evidence type="ECO:0000256" key="3">
    <source>
        <dbReference type="ARBA" id="ARBA00047806"/>
    </source>
</evidence>
<organism evidence="6">
    <name type="scientific">freshwater metagenome</name>
    <dbReference type="NCBI Taxonomy" id="449393"/>
    <lineage>
        <taxon>unclassified sequences</taxon>
        <taxon>metagenomes</taxon>
        <taxon>ecological metagenomes</taxon>
    </lineage>
</organism>
<evidence type="ECO:0000256" key="4">
    <source>
        <dbReference type="ARBA" id="ARBA00048782"/>
    </source>
</evidence>
<evidence type="ECO:0000256" key="1">
    <source>
        <dbReference type="ARBA" id="ARBA00012502"/>
    </source>
</evidence>
<dbReference type="InterPro" id="IPR036509">
    <property type="entry name" value="Met_Sox_Rdtase_MsrA_sf"/>
</dbReference>
<evidence type="ECO:0000256" key="2">
    <source>
        <dbReference type="ARBA" id="ARBA00023002"/>
    </source>
</evidence>
<name>A0A6J6CM43_9ZZZZ</name>
<keyword evidence="2" id="KW-0560">Oxidoreductase</keyword>
<dbReference type="GO" id="GO:0008113">
    <property type="term" value="F:peptide-methionine (S)-S-oxide reductase activity"/>
    <property type="evidence" value="ECO:0007669"/>
    <property type="project" value="UniProtKB-EC"/>
</dbReference>
<dbReference type="EMBL" id="CAEZSW010000047">
    <property type="protein sequence ID" value="CAB4552386.1"/>
    <property type="molecule type" value="Genomic_DNA"/>
</dbReference>
<dbReference type="PANTHER" id="PTHR42799:SF2">
    <property type="entry name" value="MITOCHONDRIAL PEPTIDE METHIONINE SULFOXIDE REDUCTASE"/>
    <property type="match status" value="1"/>
</dbReference>
<accession>A0A6J6CM43</accession>
<comment type="catalytic activity">
    <reaction evidence="4">
        <text>[thioredoxin]-disulfide + L-methionine + H2O = L-methionine (S)-S-oxide + [thioredoxin]-dithiol</text>
        <dbReference type="Rhea" id="RHEA:19993"/>
        <dbReference type="Rhea" id="RHEA-COMP:10698"/>
        <dbReference type="Rhea" id="RHEA-COMP:10700"/>
        <dbReference type="ChEBI" id="CHEBI:15377"/>
        <dbReference type="ChEBI" id="CHEBI:29950"/>
        <dbReference type="ChEBI" id="CHEBI:50058"/>
        <dbReference type="ChEBI" id="CHEBI:57844"/>
        <dbReference type="ChEBI" id="CHEBI:58772"/>
        <dbReference type="EC" id="1.8.4.11"/>
    </reaction>
</comment>
<evidence type="ECO:0000259" key="5">
    <source>
        <dbReference type="Pfam" id="PF01625"/>
    </source>
</evidence>
<dbReference type="EC" id="1.8.4.11" evidence="1"/>
<evidence type="ECO:0000313" key="6">
    <source>
        <dbReference type="EMBL" id="CAB4552386.1"/>
    </source>
</evidence>
<proteinExistence type="inferred from homology"/>
<gene>
    <name evidence="6" type="ORF">UFOPK1508_00521</name>
</gene>
<dbReference type="GO" id="GO:0005737">
    <property type="term" value="C:cytoplasm"/>
    <property type="evidence" value="ECO:0007669"/>
    <property type="project" value="TreeGrafter"/>
</dbReference>
<dbReference type="InterPro" id="IPR002569">
    <property type="entry name" value="Met_Sox_Rdtase_MsrA_dom"/>
</dbReference>
<dbReference type="AlphaFoldDB" id="A0A6J6CM43"/>
<dbReference type="Pfam" id="PF01625">
    <property type="entry name" value="PMSR"/>
    <property type="match status" value="1"/>
</dbReference>
<dbReference type="NCBIfam" id="TIGR00401">
    <property type="entry name" value="msrA"/>
    <property type="match status" value="1"/>
</dbReference>
<protein>
    <recommendedName>
        <fullName evidence="1">peptide-methionine (S)-S-oxide reductase</fullName>
        <ecNumber evidence="1">1.8.4.11</ecNumber>
    </recommendedName>
</protein>
<dbReference type="HAMAP" id="MF_01401">
    <property type="entry name" value="MsrA"/>
    <property type="match status" value="1"/>
</dbReference>
<sequence length="177" mass="19724">MSQTAYFATGCFWGAERRFWQLTGVTSTSVGYMGGTKSNPTYKEVCSGTTNHAEIVEVIFDPTTISFERLLAEFWVMHDPTSLNQQGGDIGTQYRSAIYATTPEQLEIALSSKSIYQKALTENGLGKIVTEIISAKGITYWIAEEYHQRYLEKNPNGYDCHSSTGVTYPLVTNTHHA</sequence>
<comment type="catalytic activity">
    <reaction evidence="3">
        <text>L-methionyl-[protein] + [thioredoxin]-disulfide + H2O = L-methionyl-(S)-S-oxide-[protein] + [thioredoxin]-dithiol</text>
        <dbReference type="Rhea" id="RHEA:14217"/>
        <dbReference type="Rhea" id="RHEA-COMP:10698"/>
        <dbReference type="Rhea" id="RHEA-COMP:10700"/>
        <dbReference type="Rhea" id="RHEA-COMP:12313"/>
        <dbReference type="Rhea" id="RHEA-COMP:12315"/>
        <dbReference type="ChEBI" id="CHEBI:15377"/>
        <dbReference type="ChEBI" id="CHEBI:16044"/>
        <dbReference type="ChEBI" id="CHEBI:29950"/>
        <dbReference type="ChEBI" id="CHEBI:44120"/>
        <dbReference type="ChEBI" id="CHEBI:50058"/>
        <dbReference type="EC" id="1.8.4.11"/>
    </reaction>
</comment>
<dbReference type="SUPFAM" id="SSF55068">
    <property type="entry name" value="Peptide methionine sulfoxide reductase"/>
    <property type="match status" value="1"/>
</dbReference>
<feature type="domain" description="Peptide methionine sulphoxide reductase MsrA" evidence="5">
    <location>
        <begin position="4"/>
        <end position="159"/>
    </location>
</feature>
<dbReference type="GO" id="GO:0034599">
    <property type="term" value="P:cellular response to oxidative stress"/>
    <property type="evidence" value="ECO:0007669"/>
    <property type="project" value="TreeGrafter"/>
</dbReference>
<reference evidence="6" key="1">
    <citation type="submission" date="2020-05" db="EMBL/GenBank/DDBJ databases">
        <authorList>
            <person name="Chiriac C."/>
            <person name="Salcher M."/>
            <person name="Ghai R."/>
            <person name="Kavagutti S V."/>
        </authorList>
    </citation>
    <scope>NUCLEOTIDE SEQUENCE</scope>
</reference>
<dbReference type="InterPro" id="IPR050162">
    <property type="entry name" value="MsrA_MetSO_reductase"/>
</dbReference>
<dbReference type="PANTHER" id="PTHR42799">
    <property type="entry name" value="MITOCHONDRIAL PEPTIDE METHIONINE SULFOXIDE REDUCTASE"/>
    <property type="match status" value="1"/>
</dbReference>